<dbReference type="EMBL" id="NWTC01000001">
    <property type="protein sequence ID" value="PDT50562.1"/>
    <property type="molecule type" value="Genomic_DNA"/>
</dbReference>
<proteinExistence type="predicted"/>
<name>A0A2A6M7R8_RHIFR</name>
<protein>
    <submittedName>
        <fullName evidence="1">Uncharacterized protein</fullName>
    </submittedName>
</protein>
<evidence type="ECO:0000313" key="2">
    <source>
        <dbReference type="Proteomes" id="UP000220353"/>
    </source>
</evidence>
<reference evidence="1 2" key="1">
    <citation type="submission" date="2017-09" db="EMBL/GenBank/DDBJ databases">
        <title>Comparative genomics of rhizobia isolated from Phaseolus vulgaris in China.</title>
        <authorList>
            <person name="Tong W."/>
        </authorList>
    </citation>
    <scope>NUCLEOTIDE SEQUENCE [LARGE SCALE GENOMIC DNA]</scope>
    <source>
        <strain evidence="1 2">PCH1</strain>
    </source>
</reference>
<organism evidence="1 2">
    <name type="scientific">Rhizobium fredii</name>
    <name type="common">Sinorhizobium fredii</name>
    <dbReference type="NCBI Taxonomy" id="380"/>
    <lineage>
        <taxon>Bacteria</taxon>
        <taxon>Pseudomonadati</taxon>
        <taxon>Pseudomonadota</taxon>
        <taxon>Alphaproteobacteria</taxon>
        <taxon>Hyphomicrobiales</taxon>
        <taxon>Rhizobiaceae</taxon>
        <taxon>Sinorhizobium/Ensifer group</taxon>
        <taxon>Sinorhizobium</taxon>
    </lineage>
</organism>
<dbReference type="AlphaFoldDB" id="A0A2A6M7R8"/>
<accession>A0A2A6M7R8</accession>
<evidence type="ECO:0000313" key="1">
    <source>
        <dbReference type="EMBL" id="PDT50562.1"/>
    </source>
</evidence>
<dbReference type="Proteomes" id="UP000220353">
    <property type="component" value="Unassembled WGS sequence"/>
</dbReference>
<gene>
    <name evidence="1" type="ORF">CO661_01495</name>
</gene>
<sequence>MLLVDRERTTRAIAMHLLLRRRPQVLFRRNSEEVGLEEVVDGIVDAILTVPQKVLGDFVQEEAVARAAATDFIARVVSKALTDCFEPVQADRPGGARFVWSSKTHGRPILG</sequence>
<comment type="caution">
    <text evidence="1">The sequence shown here is derived from an EMBL/GenBank/DDBJ whole genome shotgun (WGS) entry which is preliminary data.</text>
</comment>